<reference evidence="15 16" key="1">
    <citation type="submission" date="2024-01" db="EMBL/GenBank/DDBJ databases">
        <authorList>
            <person name="Waweru B."/>
        </authorList>
    </citation>
    <scope>NUCLEOTIDE SEQUENCE [LARGE SCALE GENOMIC DNA]</scope>
</reference>
<dbReference type="InterPro" id="IPR013010">
    <property type="entry name" value="Znf_SIAH"/>
</dbReference>
<comment type="function">
    <text evidence="10">E3 ubiquitin-protein ligase that mediates ubiquitination and subsequent proteasomal degradation of target proteins. E3 ubiquitin ligases accept ubiquitin from an E2 ubiquitin-conjugating enzyme in the form of a thioester and then directly transfers the ubiquitin to targeted substrates. It probably triggers the ubiquitin-mediated degradation of different substrates.</text>
</comment>
<comment type="caution">
    <text evidence="15">The sequence shown here is derived from an EMBL/GenBank/DDBJ whole genome shotgun (WGS) entry which is preliminary data.</text>
</comment>
<keyword evidence="5" id="KW-0808">Transferase</keyword>
<dbReference type="AlphaFoldDB" id="A0AAV1S407"/>
<feature type="compositionally biased region" description="Polar residues" evidence="12">
    <location>
        <begin position="48"/>
        <end position="62"/>
    </location>
</feature>
<feature type="compositionally biased region" description="Acidic residues" evidence="12">
    <location>
        <begin position="102"/>
        <end position="123"/>
    </location>
</feature>
<dbReference type="InterPro" id="IPR013083">
    <property type="entry name" value="Znf_RING/FYVE/PHD"/>
</dbReference>
<dbReference type="InterPro" id="IPR049548">
    <property type="entry name" value="Sina-like_RING"/>
</dbReference>
<evidence type="ECO:0000256" key="10">
    <source>
        <dbReference type="ARBA" id="ARBA00024004"/>
    </source>
</evidence>
<keyword evidence="16" id="KW-1185">Reference proteome</keyword>
<comment type="similarity">
    <text evidence="3">Belongs to the SINA (Seven in absentia) family.</text>
</comment>
<evidence type="ECO:0000256" key="7">
    <source>
        <dbReference type="ARBA" id="ARBA00022771"/>
    </source>
</evidence>
<evidence type="ECO:0000256" key="8">
    <source>
        <dbReference type="ARBA" id="ARBA00022786"/>
    </source>
</evidence>
<feature type="compositionally biased region" description="Polar residues" evidence="12">
    <location>
        <begin position="70"/>
        <end position="95"/>
    </location>
</feature>
<evidence type="ECO:0000313" key="15">
    <source>
        <dbReference type="EMBL" id="CAK7344123.1"/>
    </source>
</evidence>
<evidence type="ECO:0000259" key="13">
    <source>
        <dbReference type="PROSITE" id="PS50089"/>
    </source>
</evidence>
<evidence type="ECO:0000313" key="16">
    <source>
        <dbReference type="Proteomes" id="UP001314170"/>
    </source>
</evidence>
<keyword evidence="7 11" id="KW-0863">Zinc-finger</keyword>
<dbReference type="Pfam" id="PF21361">
    <property type="entry name" value="Sina_ZnF"/>
    <property type="match status" value="1"/>
</dbReference>
<dbReference type="PROSITE" id="PS51081">
    <property type="entry name" value="ZF_SIAH"/>
    <property type="match status" value="1"/>
</dbReference>
<accession>A0AAV1S407</accession>
<evidence type="ECO:0000259" key="14">
    <source>
        <dbReference type="PROSITE" id="PS51081"/>
    </source>
</evidence>
<dbReference type="GO" id="GO:0061630">
    <property type="term" value="F:ubiquitin protein ligase activity"/>
    <property type="evidence" value="ECO:0007669"/>
    <property type="project" value="UniProtKB-EC"/>
</dbReference>
<dbReference type="PROSITE" id="PS50089">
    <property type="entry name" value="ZF_RING_2"/>
    <property type="match status" value="1"/>
</dbReference>
<dbReference type="PANTHER" id="PTHR46632">
    <property type="entry name" value="E3 UBIQUITIN-PROTEIN LIGASE SINA-LIKE 4"/>
    <property type="match status" value="1"/>
</dbReference>
<keyword evidence="6" id="KW-0479">Metal-binding</keyword>
<dbReference type="GO" id="GO:0008270">
    <property type="term" value="F:zinc ion binding"/>
    <property type="evidence" value="ECO:0007669"/>
    <property type="project" value="UniProtKB-KW"/>
</dbReference>
<evidence type="ECO:0000256" key="2">
    <source>
        <dbReference type="ARBA" id="ARBA00004906"/>
    </source>
</evidence>
<evidence type="ECO:0000256" key="1">
    <source>
        <dbReference type="ARBA" id="ARBA00000900"/>
    </source>
</evidence>
<organism evidence="15 16">
    <name type="scientific">Dovyalis caffra</name>
    <dbReference type="NCBI Taxonomy" id="77055"/>
    <lineage>
        <taxon>Eukaryota</taxon>
        <taxon>Viridiplantae</taxon>
        <taxon>Streptophyta</taxon>
        <taxon>Embryophyta</taxon>
        <taxon>Tracheophyta</taxon>
        <taxon>Spermatophyta</taxon>
        <taxon>Magnoliopsida</taxon>
        <taxon>eudicotyledons</taxon>
        <taxon>Gunneridae</taxon>
        <taxon>Pentapetalae</taxon>
        <taxon>rosids</taxon>
        <taxon>fabids</taxon>
        <taxon>Malpighiales</taxon>
        <taxon>Salicaceae</taxon>
        <taxon>Flacourtieae</taxon>
        <taxon>Dovyalis</taxon>
    </lineage>
</organism>
<dbReference type="Pfam" id="PF21362">
    <property type="entry name" value="Sina_RING"/>
    <property type="match status" value="1"/>
</dbReference>
<sequence length="392" mass="43798">MTNFPEENGDGPSNPSSKRQRVSTSGSPQNQENENQQTHHQENGNQESQQQANENLETQHQGSENRETQQHQADGNQETQQHQGGENQETQQHQANENQETSSEEEDENQETFSEEEDDEEDDLVVKLSSCIADGSMSMILMDLDSLDCTICCNPLTIPVFQCENGHTACSSCCSKLAHKCPTCLLPIGDNRCRAIEKVLESVRIPCANMRYGCGETITYNKKYEHDKSCFYIPCSCPIQGCDFISSSKKLDPHLRCTHVGDVIRFDYGEAFPLPLTVGEDFIVLQEFEVGVIFIVHHRELIIGNMVTLSCLGPPSSTGEYFYELSTKSEGKSFRFQSYTKSIQSRLDKPPSVGLLLPPSEFFGTSKMIYLDLMIQCKGDCPSNIQSSTNAV</sequence>
<dbReference type="PANTHER" id="PTHR46632:SF16">
    <property type="entry name" value="E3 UBIQUITIN-PROTEIN LIGASE SINA-LIKE 10"/>
    <property type="match status" value="1"/>
</dbReference>
<evidence type="ECO:0000256" key="4">
    <source>
        <dbReference type="ARBA" id="ARBA00012483"/>
    </source>
</evidence>
<dbReference type="InterPro" id="IPR001841">
    <property type="entry name" value="Znf_RING"/>
</dbReference>
<feature type="domain" description="SIAH-type" evidence="14">
    <location>
        <begin position="202"/>
        <end position="260"/>
    </location>
</feature>
<feature type="domain" description="RING-type" evidence="13">
    <location>
        <begin position="149"/>
        <end position="184"/>
    </location>
</feature>
<evidence type="ECO:0000256" key="12">
    <source>
        <dbReference type="SAM" id="MobiDB-lite"/>
    </source>
</evidence>
<dbReference type="Gene3D" id="3.30.40.10">
    <property type="entry name" value="Zinc/RING finger domain, C3HC4 (zinc finger)"/>
    <property type="match status" value="1"/>
</dbReference>
<protein>
    <recommendedName>
        <fullName evidence="4">RING-type E3 ubiquitin transferase</fullName>
        <ecNumber evidence="4">2.3.2.27</ecNumber>
    </recommendedName>
</protein>
<evidence type="ECO:0000256" key="9">
    <source>
        <dbReference type="ARBA" id="ARBA00022833"/>
    </source>
</evidence>
<dbReference type="Proteomes" id="UP001314170">
    <property type="component" value="Unassembled WGS sequence"/>
</dbReference>
<evidence type="ECO:0000256" key="6">
    <source>
        <dbReference type="ARBA" id="ARBA00022723"/>
    </source>
</evidence>
<comment type="catalytic activity">
    <reaction evidence="1">
        <text>S-ubiquitinyl-[E2 ubiquitin-conjugating enzyme]-L-cysteine + [acceptor protein]-L-lysine = [E2 ubiquitin-conjugating enzyme]-L-cysteine + N(6)-ubiquitinyl-[acceptor protein]-L-lysine.</text>
        <dbReference type="EC" id="2.3.2.27"/>
    </reaction>
</comment>
<name>A0AAV1S407_9ROSI</name>
<proteinExistence type="inferred from homology"/>
<keyword evidence="8" id="KW-0833">Ubl conjugation pathway</keyword>
<evidence type="ECO:0000256" key="11">
    <source>
        <dbReference type="PROSITE-ProRule" id="PRU00455"/>
    </source>
</evidence>
<comment type="pathway">
    <text evidence="2">Protein modification; protein ubiquitination.</text>
</comment>
<dbReference type="InterPro" id="IPR044286">
    <property type="entry name" value="SINL_plant"/>
</dbReference>
<evidence type="ECO:0000256" key="3">
    <source>
        <dbReference type="ARBA" id="ARBA00009119"/>
    </source>
</evidence>
<evidence type="ECO:0000256" key="5">
    <source>
        <dbReference type="ARBA" id="ARBA00022679"/>
    </source>
</evidence>
<gene>
    <name evidence="15" type="ORF">DCAF_LOCUS17633</name>
</gene>
<dbReference type="SUPFAM" id="SSF49599">
    <property type="entry name" value="TRAF domain-like"/>
    <property type="match status" value="1"/>
</dbReference>
<feature type="compositionally biased region" description="Polar residues" evidence="12">
    <location>
        <begin position="1"/>
        <end position="28"/>
    </location>
</feature>
<keyword evidence="9" id="KW-0862">Zinc</keyword>
<feature type="region of interest" description="Disordered" evidence="12">
    <location>
        <begin position="1"/>
        <end position="123"/>
    </location>
</feature>
<dbReference type="CDD" id="cd16571">
    <property type="entry name" value="RING-HC_SIAHs"/>
    <property type="match status" value="1"/>
</dbReference>
<dbReference type="EMBL" id="CAWUPB010001161">
    <property type="protein sequence ID" value="CAK7344123.1"/>
    <property type="molecule type" value="Genomic_DNA"/>
</dbReference>
<dbReference type="EC" id="2.3.2.27" evidence="4"/>